<organism evidence="2 3">
    <name type="scientific">Eisenbergiella massiliensis</name>
    <dbReference type="NCBI Taxonomy" id="1720294"/>
    <lineage>
        <taxon>Bacteria</taxon>
        <taxon>Bacillati</taxon>
        <taxon>Bacillota</taxon>
        <taxon>Clostridia</taxon>
        <taxon>Lachnospirales</taxon>
        <taxon>Lachnospiraceae</taxon>
        <taxon>Eisenbergiella</taxon>
    </lineage>
</organism>
<dbReference type="InterPro" id="IPR009057">
    <property type="entry name" value="Homeodomain-like_sf"/>
</dbReference>
<feature type="region of interest" description="Disordered" evidence="1">
    <location>
        <begin position="1"/>
        <end position="27"/>
    </location>
</feature>
<protein>
    <submittedName>
        <fullName evidence="2">Uncharacterized protein</fullName>
    </submittedName>
</protein>
<reference evidence="2" key="1">
    <citation type="submission" date="2018-08" db="EMBL/GenBank/DDBJ databases">
        <title>A genome reference for cultivated species of the human gut microbiota.</title>
        <authorList>
            <person name="Zou Y."/>
            <person name="Xue W."/>
            <person name="Luo G."/>
        </authorList>
    </citation>
    <scope>NUCLEOTIDE SEQUENCE [LARGE SCALE GENOMIC DNA]</scope>
    <source>
        <strain evidence="2">TF05-5AC</strain>
    </source>
</reference>
<evidence type="ECO:0000313" key="3">
    <source>
        <dbReference type="Proteomes" id="UP000260812"/>
    </source>
</evidence>
<dbReference type="EMBL" id="QVLV01000003">
    <property type="protein sequence ID" value="RGE63483.1"/>
    <property type="molecule type" value="Genomic_DNA"/>
</dbReference>
<comment type="caution">
    <text evidence="2">The sequence shown here is derived from an EMBL/GenBank/DDBJ whole genome shotgun (WGS) entry which is preliminary data.</text>
</comment>
<dbReference type="Gene3D" id="1.10.10.60">
    <property type="entry name" value="Homeodomain-like"/>
    <property type="match status" value="1"/>
</dbReference>
<keyword evidence="3" id="KW-1185">Reference proteome</keyword>
<name>A0A3E3I8Y2_9FIRM</name>
<gene>
    <name evidence="2" type="ORF">DXC51_05880</name>
</gene>
<dbReference type="AlphaFoldDB" id="A0A3E3I8Y2"/>
<proteinExistence type="predicted"/>
<dbReference type="Proteomes" id="UP000260812">
    <property type="component" value="Unassembled WGS sequence"/>
</dbReference>
<evidence type="ECO:0000313" key="2">
    <source>
        <dbReference type="EMBL" id="RGE63483.1"/>
    </source>
</evidence>
<evidence type="ECO:0000256" key="1">
    <source>
        <dbReference type="SAM" id="MobiDB-lite"/>
    </source>
</evidence>
<dbReference type="SUPFAM" id="SSF46689">
    <property type="entry name" value="Homeodomain-like"/>
    <property type="match status" value="1"/>
</dbReference>
<sequence length="59" mass="6993">MKHIHFRSRDAGENGGHRIEDKGRQRMQASEACGFSNRAHFYRMYRRFVEHLPSMEAKA</sequence>
<feature type="compositionally biased region" description="Basic and acidic residues" evidence="1">
    <location>
        <begin position="7"/>
        <end position="24"/>
    </location>
</feature>
<accession>A0A3E3I8Y2</accession>